<evidence type="ECO:0000313" key="4">
    <source>
        <dbReference type="Proteomes" id="UP000253664"/>
    </source>
</evidence>
<organism evidence="3 4">
    <name type="scientific">Ophiocordyceps polyrhachis-furcata BCC 54312</name>
    <dbReference type="NCBI Taxonomy" id="1330021"/>
    <lineage>
        <taxon>Eukaryota</taxon>
        <taxon>Fungi</taxon>
        <taxon>Dikarya</taxon>
        <taxon>Ascomycota</taxon>
        <taxon>Pezizomycotina</taxon>
        <taxon>Sordariomycetes</taxon>
        <taxon>Hypocreomycetidae</taxon>
        <taxon>Hypocreales</taxon>
        <taxon>Ophiocordycipitaceae</taxon>
        <taxon>Ophiocordyceps</taxon>
    </lineage>
</organism>
<keyword evidence="2" id="KW-0812">Transmembrane</keyword>
<evidence type="ECO:0000256" key="1">
    <source>
        <dbReference type="SAM" id="MobiDB-lite"/>
    </source>
</evidence>
<accession>A0A367LEE0</accession>
<evidence type="ECO:0000313" key="3">
    <source>
        <dbReference type="EMBL" id="RCI12793.1"/>
    </source>
</evidence>
<keyword evidence="2" id="KW-1133">Transmembrane helix</keyword>
<sequence length="282" mass="30699">MGCLASSARPEASSPAVESAMILSTAAMKEAGTARCPLFTSSAAADPATQTFSFFLLLTSDRADASSNGRPDRTSSRALDDEAGHVTGNDTGGAQKESLAAVAGEPVLNKCEKVAGPGGKKMLLLPRRRKLNQPLHQTGARLAAGELQLLAPGLAVDVFDEEVAVLDGGELVQLQHLVCAAKVLLLLVREHAEEEDGLFVVVVIFLRAGRPRPFRISFFGLLLMFTLALFAHRVTSHNRQTLERKFVRQKRAAANLELITHKKHTDRRTILRFRRLRMLQDD</sequence>
<keyword evidence="4" id="KW-1185">Reference proteome</keyword>
<protein>
    <submittedName>
        <fullName evidence="3">Uncharacterized protein</fullName>
    </submittedName>
</protein>
<feature type="transmembrane region" description="Helical" evidence="2">
    <location>
        <begin position="216"/>
        <end position="235"/>
    </location>
</feature>
<gene>
    <name evidence="3" type="ORF">L249_0095</name>
</gene>
<proteinExistence type="predicted"/>
<keyword evidence="2" id="KW-0472">Membrane</keyword>
<dbReference type="Proteomes" id="UP000253664">
    <property type="component" value="Unassembled WGS sequence"/>
</dbReference>
<evidence type="ECO:0000256" key="2">
    <source>
        <dbReference type="SAM" id="Phobius"/>
    </source>
</evidence>
<feature type="region of interest" description="Disordered" evidence="1">
    <location>
        <begin position="63"/>
        <end position="93"/>
    </location>
</feature>
<reference evidence="3 4" key="1">
    <citation type="journal article" date="2015" name="BMC Genomics">
        <title>Insights from the genome of Ophiocordyceps polyrhachis-furcata to pathogenicity and host specificity in insect fungi.</title>
        <authorList>
            <person name="Wichadakul D."/>
            <person name="Kobmoo N."/>
            <person name="Ingsriswang S."/>
            <person name="Tangphatsornruang S."/>
            <person name="Chantasingh D."/>
            <person name="Luangsa-ard J.J."/>
            <person name="Eurwilaichitr L."/>
        </authorList>
    </citation>
    <scope>NUCLEOTIDE SEQUENCE [LARGE SCALE GENOMIC DNA]</scope>
    <source>
        <strain evidence="3 4">BCC 54312</strain>
    </source>
</reference>
<dbReference type="AlphaFoldDB" id="A0A367LEE0"/>
<feature type="compositionally biased region" description="Basic and acidic residues" evidence="1">
    <location>
        <begin position="70"/>
        <end position="84"/>
    </location>
</feature>
<name>A0A367LEE0_9HYPO</name>
<comment type="caution">
    <text evidence="3">The sequence shown here is derived from an EMBL/GenBank/DDBJ whole genome shotgun (WGS) entry which is preliminary data.</text>
</comment>
<dbReference type="EMBL" id="LKCN02000007">
    <property type="protein sequence ID" value="RCI12793.1"/>
    <property type="molecule type" value="Genomic_DNA"/>
</dbReference>